<dbReference type="InterPro" id="IPR013035">
    <property type="entry name" value="PEP_carboxykinase_C"/>
</dbReference>
<feature type="binding site" evidence="10">
    <location>
        <position position="208"/>
    </location>
    <ligand>
        <name>Mn(2+)</name>
        <dbReference type="ChEBI" id="CHEBI:29035"/>
    </ligand>
</feature>
<dbReference type="CDD" id="cd00484">
    <property type="entry name" value="PEPCK_ATP"/>
    <property type="match status" value="1"/>
</dbReference>
<dbReference type="PANTHER" id="PTHR30031:SF0">
    <property type="entry name" value="PHOSPHOENOLPYRUVATE CARBOXYKINASE (ATP)"/>
    <property type="match status" value="1"/>
</dbReference>
<dbReference type="EC" id="4.1.1.49" evidence="3 10"/>
<dbReference type="SUPFAM" id="SSF53795">
    <property type="entry name" value="PEP carboxykinase-like"/>
    <property type="match status" value="1"/>
</dbReference>
<feature type="binding site" evidence="10">
    <location>
        <position position="454"/>
    </location>
    <ligand>
        <name>ATP</name>
        <dbReference type="ChEBI" id="CHEBI:30616"/>
    </ligand>
</feature>
<feature type="binding site" evidence="10">
    <location>
        <begin position="243"/>
        <end position="251"/>
    </location>
    <ligand>
        <name>ATP</name>
        <dbReference type="ChEBI" id="CHEBI:30616"/>
    </ligand>
</feature>
<comment type="subcellular location">
    <subcellularLocation>
        <location evidence="10">Cytoplasm</location>
    </subcellularLocation>
</comment>
<proteinExistence type="inferred from homology"/>
<evidence type="ECO:0000256" key="3">
    <source>
        <dbReference type="ARBA" id="ARBA00012363"/>
    </source>
</evidence>
<evidence type="ECO:0000256" key="1">
    <source>
        <dbReference type="ARBA" id="ARBA00004742"/>
    </source>
</evidence>
<comment type="cofactor">
    <cofactor evidence="10">
        <name>Mn(2+)</name>
        <dbReference type="ChEBI" id="CHEBI:29035"/>
    </cofactor>
    <text evidence="10">Binds 1 Mn(2+) ion per subunit.</text>
</comment>
<keyword evidence="7 10" id="KW-0067">ATP-binding</keyword>
<dbReference type="PROSITE" id="PS00532">
    <property type="entry name" value="PEPCK_ATP"/>
    <property type="match status" value="1"/>
</dbReference>
<feature type="binding site" evidence="10">
    <location>
        <begin position="448"/>
        <end position="449"/>
    </location>
    <ligand>
        <name>ATP</name>
        <dbReference type="ChEBI" id="CHEBI:30616"/>
    </ligand>
</feature>
<dbReference type="GO" id="GO:0005524">
    <property type="term" value="F:ATP binding"/>
    <property type="evidence" value="ECO:0007669"/>
    <property type="project" value="UniProtKB-UniRule"/>
</dbReference>
<keyword evidence="10" id="KW-0963">Cytoplasm</keyword>
<protein>
    <recommendedName>
        <fullName evidence="3 10">Phosphoenolpyruvate carboxykinase (ATP)</fullName>
        <shortName evidence="10">PCK</shortName>
        <shortName evidence="10">PEP carboxykinase</shortName>
        <shortName evidence="10">PEPCK</shortName>
        <ecNumber evidence="3 10">4.1.1.49</ecNumber>
    </recommendedName>
</protein>
<evidence type="ECO:0000313" key="12">
    <source>
        <dbReference type="Proteomes" id="UP000782312"/>
    </source>
</evidence>
<dbReference type="Gene3D" id="2.170.8.10">
    <property type="entry name" value="Phosphoenolpyruvate Carboxykinase, domain 2"/>
    <property type="match status" value="1"/>
</dbReference>
<dbReference type="Proteomes" id="UP000782312">
    <property type="component" value="Unassembled WGS sequence"/>
</dbReference>
<feature type="binding site" evidence="10">
    <location>
        <position position="208"/>
    </location>
    <ligand>
        <name>substrate</name>
    </ligand>
</feature>
<keyword evidence="5 10" id="KW-0547">Nucleotide-binding</keyword>
<comment type="caution">
    <text evidence="11">The sequence shown here is derived from an EMBL/GenBank/DDBJ whole genome shotgun (WGS) entry which is preliminary data.</text>
</comment>
<evidence type="ECO:0000256" key="2">
    <source>
        <dbReference type="ARBA" id="ARBA00006052"/>
    </source>
</evidence>
<dbReference type="Gene3D" id="3.90.228.20">
    <property type="match status" value="1"/>
</dbReference>
<evidence type="ECO:0000256" key="4">
    <source>
        <dbReference type="ARBA" id="ARBA00022432"/>
    </source>
</evidence>
<accession>A0A932I499</accession>
<feature type="binding site" evidence="10">
    <location>
        <position position="67"/>
    </location>
    <ligand>
        <name>substrate</name>
    </ligand>
</feature>
<feature type="binding site" evidence="10">
    <location>
        <position position="329"/>
    </location>
    <ligand>
        <name>ATP</name>
        <dbReference type="ChEBI" id="CHEBI:30616"/>
    </ligand>
</feature>
<sequence>MAARGEQSQASLAGETCGTERIGLKNLGRVHRNLPMPSLVEAAVARGEGYLAPNGALVVHTGKFSGRSPKDKFTVDQEPSNKNIWWGPINQKISAENWEKVREKVFSYMQRRDVFIFDGFVGADHRYRLPVRVICEQAWHALFCHTLFIRPTPEELREHEPKFTVITAGRFLGAGPAEGLRQENFTLVNFEKGMGLVGGSEYAGEMKKSAFFIMNYLLPIQGVFPMHCSANMGHDGKTALFFGLSGTGKTTLSADPKRRLIGDDEHGWTDQGVFNFEGGCYAKTINLSREKEPQIWDAIRFGSVLENVVVHPDTREIDFDDGSITENTRATYPTTFIDNCVLSGMGGHPENVFFLTYDSFGVLPPISKLTPEQAVYHFLSGYTAKVAGTEAGVILPEATFSTCFGAPFMALHPAQYGELLKEKISKHKAQVWLVNTGCVGGLAGDVPRVPLKHTRALLTAASEGKLAQVPTQHIAEFGLHAPASCPDVPAELLNPKMMWKDGKRYQEKVRELAGEFRKNFKQFEDRVPAGVKAAAPKES</sequence>
<keyword evidence="6 10" id="KW-0210">Decarboxylase</keyword>
<dbReference type="AlphaFoldDB" id="A0A932I499"/>
<feature type="binding site" evidence="10">
    <location>
        <position position="264"/>
    </location>
    <ligand>
        <name>Mn(2+)</name>
        <dbReference type="ChEBI" id="CHEBI:29035"/>
    </ligand>
</feature>
<dbReference type="NCBIfam" id="TIGR00224">
    <property type="entry name" value="pckA"/>
    <property type="match status" value="1"/>
</dbReference>
<feature type="binding site" evidence="10">
    <location>
        <position position="227"/>
    </location>
    <ligand>
        <name>ATP</name>
        <dbReference type="ChEBI" id="CHEBI:30616"/>
    </ligand>
</feature>
<keyword evidence="4 10" id="KW-0312">Gluconeogenesis</keyword>
<dbReference type="GO" id="GO:0006094">
    <property type="term" value="P:gluconeogenesis"/>
    <property type="evidence" value="ECO:0007669"/>
    <property type="project" value="UniProtKB-UniRule"/>
</dbReference>
<dbReference type="PIRSF" id="PIRSF006294">
    <property type="entry name" value="PEP_crbxkin"/>
    <property type="match status" value="1"/>
</dbReference>
<comment type="catalytic activity">
    <reaction evidence="9 10">
        <text>oxaloacetate + ATP = phosphoenolpyruvate + ADP + CO2</text>
        <dbReference type="Rhea" id="RHEA:18617"/>
        <dbReference type="ChEBI" id="CHEBI:16452"/>
        <dbReference type="ChEBI" id="CHEBI:16526"/>
        <dbReference type="ChEBI" id="CHEBI:30616"/>
        <dbReference type="ChEBI" id="CHEBI:58702"/>
        <dbReference type="ChEBI" id="CHEBI:456216"/>
        <dbReference type="EC" id="4.1.1.49"/>
    </reaction>
</comment>
<feature type="binding site" evidence="10">
    <location>
        <position position="292"/>
    </location>
    <ligand>
        <name>ATP</name>
        <dbReference type="ChEBI" id="CHEBI:30616"/>
    </ligand>
</feature>
<dbReference type="NCBIfam" id="NF006820">
    <property type="entry name" value="PRK09344.1-2"/>
    <property type="match status" value="1"/>
</dbReference>
<evidence type="ECO:0000256" key="10">
    <source>
        <dbReference type="HAMAP-Rule" id="MF_00453"/>
    </source>
</evidence>
<organism evidence="11 12">
    <name type="scientific">Tectimicrobiota bacterium</name>
    <dbReference type="NCBI Taxonomy" id="2528274"/>
    <lineage>
        <taxon>Bacteria</taxon>
        <taxon>Pseudomonadati</taxon>
        <taxon>Nitrospinota/Tectimicrobiota group</taxon>
        <taxon>Candidatus Tectimicrobiota</taxon>
    </lineage>
</organism>
<keyword evidence="10" id="KW-0464">Manganese</keyword>
<evidence type="ECO:0000256" key="9">
    <source>
        <dbReference type="ARBA" id="ARBA00047371"/>
    </source>
</evidence>
<dbReference type="HAMAP" id="MF_00453">
    <property type="entry name" value="PEPCK_ATP"/>
    <property type="match status" value="1"/>
</dbReference>
<dbReference type="InterPro" id="IPR008210">
    <property type="entry name" value="PEP_carboxykinase_N"/>
</dbReference>
<dbReference type="SUPFAM" id="SSF68923">
    <property type="entry name" value="PEP carboxykinase N-terminal domain"/>
    <property type="match status" value="1"/>
</dbReference>
<dbReference type="Gene3D" id="3.40.449.10">
    <property type="entry name" value="Phosphoenolpyruvate Carboxykinase, domain 1"/>
    <property type="match status" value="1"/>
</dbReference>
<evidence type="ECO:0000313" key="11">
    <source>
        <dbReference type="EMBL" id="MBI3129482.1"/>
    </source>
</evidence>
<dbReference type="GO" id="GO:0004612">
    <property type="term" value="F:phosphoenolpyruvate carboxykinase (ATP) activity"/>
    <property type="evidence" value="ECO:0007669"/>
    <property type="project" value="UniProtKB-UniRule"/>
</dbReference>
<keyword evidence="8 10" id="KW-0456">Lyase</keyword>
<dbReference type="EMBL" id="JACPUR010000041">
    <property type="protein sequence ID" value="MBI3129482.1"/>
    <property type="molecule type" value="Genomic_DNA"/>
</dbReference>
<dbReference type="GO" id="GO:0005829">
    <property type="term" value="C:cytosol"/>
    <property type="evidence" value="ECO:0007669"/>
    <property type="project" value="TreeGrafter"/>
</dbReference>
<keyword evidence="10" id="KW-0479">Metal-binding</keyword>
<evidence type="ECO:0000256" key="8">
    <source>
        <dbReference type="ARBA" id="ARBA00023239"/>
    </source>
</evidence>
<dbReference type="Pfam" id="PF01293">
    <property type="entry name" value="PEPCK_ATP"/>
    <property type="match status" value="1"/>
</dbReference>
<name>A0A932I499_UNCTE</name>
<dbReference type="PANTHER" id="PTHR30031">
    <property type="entry name" value="PHOSPHOENOLPYRUVATE CARBOXYKINASE ATP"/>
    <property type="match status" value="1"/>
</dbReference>
<comment type="similarity">
    <text evidence="2 10">Belongs to the phosphoenolpyruvate carboxykinase (ATP) family.</text>
</comment>
<reference evidence="11" key="1">
    <citation type="submission" date="2020-07" db="EMBL/GenBank/DDBJ databases">
        <title>Huge and variable diversity of episymbiotic CPR bacteria and DPANN archaea in groundwater ecosystems.</title>
        <authorList>
            <person name="He C.Y."/>
            <person name="Keren R."/>
            <person name="Whittaker M."/>
            <person name="Farag I.F."/>
            <person name="Doudna J."/>
            <person name="Cate J.H.D."/>
            <person name="Banfield J.F."/>
        </authorList>
    </citation>
    <scope>NUCLEOTIDE SEQUENCE</scope>
    <source>
        <strain evidence="11">NC_groundwater_763_Ag_S-0.2um_68_21</strain>
    </source>
</reference>
<feature type="binding site" evidence="10">
    <location>
        <position position="202"/>
    </location>
    <ligand>
        <name>substrate</name>
    </ligand>
</feature>
<evidence type="ECO:0000256" key="6">
    <source>
        <dbReference type="ARBA" id="ARBA00022793"/>
    </source>
</evidence>
<evidence type="ECO:0000256" key="7">
    <source>
        <dbReference type="ARBA" id="ARBA00022840"/>
    </source>
</evidence>
<dbReference type="FunFam" id="2.170.8.10:FF:000001">
    <property type="entry name" value="Phosphoenolpyruvate carboxykinase (ATP)"/>
    <property type="match status" value="1"/>
</dbReference>
<evidence type="ECO:0000256" key="5">
    <source>
        <dbReference type="ARBA" id="ARBA00022741"/>
    </source>
</evidence>
<dbReference type="InterPro" id="IPR015994">
    <property type="entry name" value="PEPCK_ATP_CS"/>
</dbReference>
<feature type="binding site" evidence="10">
    <location>
        <position position="208"/>
    </location>
    <ligand>
        <name>ATP</name>
        <dbReference type="ChEBI" id="CHEBI:30616"/>
    </ligand>
</feature>
<feature type="binding site" evidence="10">
    <location>
        <position position="329"/>
    </location>
    <ligand>
        <name>substrate</name>
    </ligand>
</feature>
<comment type="pathway">
    <text evidence="1 10">Carbohydrate biosynthesis; gluconeogenesis.</text>
</comment>
<dbReference type="InterPro" id="IPR001272">
    <property type="entry name" value="PEP_carboxykinase_ATP"/>
</dbReference>
<comment type="function">
    <text evidence="10">Involved in the gluconeogenesis. Catalyzes the conversion of oxaloacetate (OAA) to phosphoenolpyruvate (PEP) through direct phosphoryl transfer between the nucleoside triphosphate and OAA.</text>
</comment>
<gene>
    <name evidence="10 11" type="primary">pckA</name>
    <name evidence="11" type="ORF">HYZ11_17880</name>
</gene>
<dbReference type="GO" id="GO:0046872">
    <property type="term" value="F:metal ion binding"/>
    <property type="evidence" value="ECO:0007669"/>
    <property type="project" value="UniProtKB-KW"/>
</dbReference>
<dbReference type="NCBIfam" id="NF006821">
    <property type="entry name" value="PRK09344.1-3"/>
    <property type="match status" value="1"/>
</dbReference>
<feature type="binding site" evidence="10">
    <location>
        <position position="227"/>
    </location>
    <ligand>
        <name>Mn(2+)</name>
        <dbReference type="ChEBI" id="CHEBI:29035"/>
    </ligand>
</feature>